<evidence type="ECO:0000256" key="1">
    <source>
        <dbReference type="ARBA" id="ARBA00022729"/>
    </source>
</evidence>
<protein>
    <recommendedName>
        <fullName evidence="5">Ig-like domain-containing protein</fullName>
    </recommendedName>
</protein>
<dbReference type="EMBL" id="CDOL01000245">
    <property type="protein sequence ID" value="CEN53770.1"/>
    <property type="molecule type" value="Genomic_DNA"/>
</dbReference>
<dbReference type="GO" id="GO:0007166">
    <property type="term" value="P:cell surface receptor signaling pathway"/>
    <property type="evidence" value="ECO:0007669"/>
    <property type="project" value="TreeGrafter"/>
</dbReference>
<name>A0A0B7IPN8_9FLAO</name>
<keyword evidence="1" id="KW-0732">Signal</keyword>
<accession>A0A0B7IPN8</accession>
<evidence type="ECO:0000313" key="3">
    <source>
        <dbReference type="EMBL" id="CEN53770.1"/>
    </source>
</evidence>
<sequence>MKKDFEIMKIDISYKYLVLLILSLFVGYVHAQRIETISLGFSDACVSDSYNNFGVSFKWQPPLPNATNQYIIELSDANGDFSNPVTLATLTGQNTQFEYSVNVQFPNTMHGDAYRIRVSSTNPSSSITSNPFSAYYVNVNSPMELNGGVSNINLCPGHSQEISVNKKGEKAYKWYRNNTLIPGETKHTLRVSEAGTYHAVVDYGNYCSGSSNSRSNNVTVVMGGSLGVVITNSISGNNICKGQPFTLTASVNDSNYLYKWYRNGTVVQQGAGMHTYTAPTDDTAAGSYKLGISVPGSTCEELTNEIEIKFRENFTVSATVQGDVLILPGGTKKLEATTTAESPSYQWKLNGAPIQGATEATYQARQPGEYTVEVTQGGSCAGVLQTSNKVLLESPNEFKVEIRYKSSGYQPCMFDKATLGLAKIIAVTPSGEVLLEASSYSAFTYQWYKDDQALDDDDDDNDDDDDDDDSGFELTLNKATQNGNYSLKIATPGVTNIQRSNSLPVQLTDPNAVQLNGGQTSLEVCAGVVTLTASPLDVNATYTWYKDGVKVSEGAGVYEYGATQMGTYYVAMSGTSEACPATSNSLVLVKREIRANWVLPQIPRAFIPGKTYVLTITHNMNNPTIKWFRNGTEIQGVSAPTYSVTESGAYHAEVESSSSGCAGSKIVLPLRSYIEIKELKPNIGFAEVQSQNCDGTATQTTLKLKKLEAVLEGGEVVLIGNEGDETDYQYFSFQWLRNDAPIMGQSDPTGLVVTKEDALTGSYSLLAIYQTIIDPSNKLNVSFSTIPDITLVSESDDDSPKICEGGSTIIKAPIDSEAFSYQWYKGAVPIEGAVEATYEATEVGDYYLRISNGACTKQSTNIVKVSVFDPSSLKLVRVNSDGVEISEVPSGSRVTASKGEVIKVVGGNNKAENYLWSTPSNSVFAQEIIIKETGDYVLTATIGGTCSPVELRFSAEVFEISKIPNVVTPNGDGSNDFWEIPEDYLNKDNVKVSIYSQEGKAVFSGTRFTNKTWPNVETYKELGKRALIFMYIIEVDNKVDKQGTITLFR</sequence>
<dbReference type="PANTHER" id="PTHR11481:SF60">
    <property type="entry name" value="IG-LIKE DOMAIN-CONTAINING PROTEIN"/>
    <property type="match status" value="1"/>
</dbReference>
<proteinExistence type="predicted"/>
<dbReference type="Gene3D" id="2.60.40.10">
    <property type="entry name" value="Immunoglobulins"/>
    <property type="match status" value="3"/>
</dbReference>
<evidence type="ECO:0008006" key="5">
    <source>
        <dbReference type="Google" id="ProtNLM"/>
    </source>
</evidence>
<reference evidence="3 4" key="1">
    <citation type="submission" date="2015-01" db="EMBL/GenBank/DDBJ databases">
        <authorList>
            <person name="Xiang T."/>
            <person name="Song Y."/>
            <person name="Huang L."/>
            <person name="Wang B."/>
            <person name="Wu P."/>
        </authorList>
    </citation>
    <scope>NUCLEOTIDE SEQUENCE [LARGE SCALE GENOMIC DNA]</scope>
    <source>
        <strain evidence="3 4">CcD93</strain>
    </source>
</reference>
<dbReference type="GO" id="GO:0009897">
    <property type="term" value="C:external side of plasma membrane"/>
    <property type="evidence" value="ECO:0007669"/>
    <property type="project" value="TreeGrafter"/>
</dbReference>
<dbReference type="InterPro" id="IPR013783">
    <property type="entry name" value="Ig-like_fold"/>
</dbReference>
<dbReference type="PANTHER" id="PTHR11481">
    <property type="entry name" value="IMMUNOGLOBULIN FC RECEPTOR"/>
    <property type="match status" value="1"/>
</dbReference>
<dbReference type="STRING" id="1848903.CCAND38_620007"/>
<dbReference type="GO" id="GO:0004888">
    <property type="term" value="F:transmembrane signaling receptor activity"/>
    <property type="evidence" value="ECO:0007669"/>
    <property type="project" value="TreeGrafter"/>
</dbReference>
<dbReference type="Pfam" id="PF13585">
    <property type="entry name" value="CHU_C"/>
    <property type="match status" value="1"/>
</dbReference>
<dbReference type="GO" id="GO:0006955">
    <property type="term" value="P:immune response"/>
    <property type="evidence" value="ECO:0007669"/>
    <property type="project" value="TreeGrafter"/>
</dbReference>
<gene>
    <name evidence="3" type="ORF">CCAND93_550009</name>
</gene>
<evidence type="ECO:0000313" key="4">
    <source>
        <dbReference type="Proteomes" id="UP000038200"/>
    </source>
</evidence>
<dbReference type="InterPro" id="IPR050488">
    <property type="entry name" value="Ig_Fc_receptor"/>
</dbReference>
<organism evidence="3 4">
    <name type="scientific">Capnocytophaga canis</name>
    <dbReference type="NCBI Taxonomy" id="1848903"/>
    <lineage>
        <taxon>Bacteria</taxon>
        <taxon>Pseudomonadati</taxon>
        <taxon>Bacteroidota</taxon>
        <taxon>Flavobacteriia</taxon>
        <taxon>Flavobacteriales</taxon>
        <taxon>Flavobacteriaceae</taxon>
        <taxon>Capnocytophaga</taxon>
    </lineage>
</organism>
<evidence type="ECO:0000256" key="2">
    <source>
        <dbReference type="ARBA" id="ARBA00023157"/>
    </source>
</evidence>
<dbReference type="AlphaFoldDB" id="A0A0B7IPN8"/>
<keyword evidence="2" id="KW-1015">Disulfide bond</keyword>
<dbReference type="Proteomes" id="UP000038200">
    <property type="component" value="Unassembled WGS sequence"/>
</dbReference>